<dbReference type="EMBL" id="MWQY01000006">
    <property type="protein sequence ID" value="ORC36363.1"/>
    <property type="molecule type" value="Genomic_DNA"/>
</dbReference>
<dbReference type="PANTHER" id="PTHR13774">
    <property type="entry name" value="PHENAZINE BIOSYNTHESIS PROTEIN"/>
    <property type="match status" value="1"/>
</dbReference>
<dbReference type="OrthoDB" id="9788221at2"/>
<evidence type="ECO:0000313" key="5">
    <source>
        <dbReference type="Proteomes" id="UP000192343"/>
    </source>
</evidence>
<proteinExistence type="inferred from homology"/>
<dbReference type="NCBIfam" id="TIGR00654">
    <property type="entry name" value="PhzF_family"/>
    <property type="match status" value="1"/>
</dbReference>
<dbReference type="GO" id="GO:0016853">
    <property type="term" value="F:isomerase activity"/>
    <property type="evidence" value="ECO:0007669"/>
    <property type="project" value="UniProtKB-KW"/>
</dbReference>
<dbReference type="AlphaFoldDB" id="A0A1Y1RZV6"/>
<accession>A0A1Y1RZV6</accession>
<dbReference type="InterPro" id="IPR003719">
    <property type="entry name" value="Phenazine_PhzF-like"/>
</dbReference>
<reference evidence="4 5" key="1">
    <citation type="submission" date="2017-03" db="EMBL/GenBank/DDBJ databases">
        <title>Draft Genome sequence of Marispirochaeta sp. strain JC444.</title>
        <authorList>
            <person name="Shivani Y."/>
            <person name="Subhash Y."/>
            <person name="Sasikala C."/>
            <person name="Ramana C."/>
        </authorList>
    </citation>
    <scope>NUCLEOTIDE SEQUENCE [LARGE SCALE GENOMIC DNA]</scope>
    <source>
        <strain evidence="4 5">JC444</strain>
    </source>
</reference>
<gene>
    <name evidence="4" type="ORF">B4O97_06725</name>
</gene>
<organism evidence="4 5">
    <name type="scientific">Marispirochaeta aestuarii</name>
    <dbReference type="NCBI Taxonomy" id="1963862"/>
    <lineage>
        <taxon>Bacteria</taxon>
        <taxon>Pseudomonadati</taxon>
        <taxon>Spirochaetota</taxon>
        <taxon>Spirochaetia</taxon>
        <taxon>Spirochaetales</taxon>
        <taxon>Spirochaetaceae</taxon>
        <taxon>Marispirochaeta</taxon>
    </lineage>
</organism>
<comment type="caution">
    <text evidence="4">The sequence shown here is derived from an EMBL/GenBank/DDBJ whole genome shotgun (WGS) entry which is preliminary data.</text>
</comment>
<evidence type="ECO:0000313" key="4">
    <source>
        <dbReference type="EMBL" id="ORC36363.1"/>
    </source>
</evidence>
<evidence type="ECO:0000256" key="3">
    <source>
        <dbReference type="PIRSR" id="PIRSR016184-1"/>
    </source>
</evidence>
<dbReference type="GO" id="GO:0005737">
    <property type="term" value="C:cytoplasm"/>
    <property type="evidence" value="ECO:0007669"/>
    <property type="project" value="TreeGrafter"/>
</dbReference>
<dbReference type="Pfam" id="PF02567">
    <property type="entry name" value="PhzC-PhzF"/>
    <property type="match status" value="1"/>
</dbReference>
<sequence length="264" mass="29639">MRIDFFHVDAFTSKLFGGNPAAVCILEDWPSEEIMLRVAGEFFLPETAFCVREAGTWRIRWFTPEIEMDLCGHATLAAAFVIRNFADSSIESLVFSSRSGELPIRFRDDRIVLDFPSRPPRFCEFPETIARAVNIQPREVLKARDYILVYPSEGEVRNIRFDRNILDEINLDPGGISVTARAEEGSAADFVSRFFTPRASIFEDPVTGSAHSTLVPYWSGVLGKEDLLAFQVSRRGGELFCRDQGERVSLAGKAILFCRGSIAI</sequence>
<keyword evidence="2 4" id="KW-0413">Isomerase</keyword>
<dbReference type="PIRSF" id="PIRSF016184">
    <property type="entry name" value="PhzC_PhzF"/>
    <property type="match status" value="1"/>
</dbReference>
<keyword evidence="5" id="KW-1185">Reference proteome</keyword>
<name>A0A1Y1RZV6_9SPIO</name>
<dbReference type="STRING" id="1963862.B4O97_06725"/>
<evidence type="ECO:0000256" key="2">
    <source>
        <dbReference type="ARBA" id="ARBA00023235"/>
    </source>
</evidence>
<dbReference type="Gene3D" id="3.10.310.10">
    <property type="entry name" value="Diaminopimelate Epimerase, Chain A, domain 1"/>
    <property type="match status" value="2"/>
</dbReference>
<protein>
    <submittedName>
        <fullName evidence="4">Isomerase</fullName>
    </submittedName>
</protein>
<feature type="active site" evidence="3">
    <location>
        <position position="46"/>
    </location>
</feature>
<dbReference type="Proteomes" id="UP000192343">
    <property type="component" value="Unassembled WGS sequence"/>
</dbReference>
<dbReference type="PANTHER" id="PTHR13774:SF17">
    <property type="entry name" value="PHENAZINE BIOSYNTHESIS-LIKE DOMAIN-CONTAINING PROTEIN"/>
    <property type="match status" value="1"/>
</dbReference>
<comment type="similarity">
    <text evidence="1">Belongs to the PhzF family.</text>
</comment>
<dbReference type="SUPFAM" id="SSF54506">
    <property type="entry name" value="Diaminopimelate epimerase-like"/>
    <property type="match status" value="1"/>
</dbReference>
<evidence type="ECO:0000256" key="1">
    <source>
        <dbReference type="ARBA" id="ARBA00008270"/>
    </source>
</evidence>
<dbReference type="RefSeq" id="WP_083049565.1">
    <property type="nucleotide sequence ID" value="NZ_MWQY01000006.1"/>
</dbReference>